<feature type="compositionally biased region" description="Acidic residues" evidence="1">
    <location>
        <begin position="356"/>
        <end position="375"/>
    </location>
</feature>
<reference evidence="2 3" key="1">
    <citation type="journal article" date="2016" name="Genome Biol. Evol.">
        <title>Divergent and convergent evolution of fungal pathogenicity.</title>
        <authorList>
            <person name="Shang Y."/>
            <person name="Xiao G."/>
            <person name="Zheng P."/>
            <person name="Cen K."/>
            <person name="Zhan S."/>
            <person name="Wang C."/>
        </authorList>
    </citation>
    <scope>NUCLEOTIDE SEQUENCE [LARGE SCALE GENOMIC DNA]</scope>
    <source>
        <strain evidence="2 3">RCEF 2490</strain>
    </source>
</reference>
<accession>A0A167ZCI8</accession>
<dbReference type="OrthoDB" id="4939762at2759"/>
<proteinExistence type="predicted"/>
<evidence type="ECO:0000313" key="3">
    <source>
        <dbReference type="Proteomes" id="UP000078544"/>
    </source>
</evidence>
<feature type="compositionally biased region" description="Polar residues" evidence="1">
    <location>
        <begin position="182"/>
        <end position="199"/>
    </location>
</feature>
<feature type="compositionally biased region" description="Acidic residues" evidence="1">
    <location>
        <begin position="168"/>
        <end position="181"/>
    </location>
</feature>
<feature type="region of interest" description="Disordered" evidence="1">
    <location>
        <begin position="344"/>
        <end position="402"/>
    </location>
</feature>
<dbReference type="Proteomes" id="UP000078544">
    <property type="component" value="Unassembled WGS sequence"/>
</dbReference>
<sequence length="402" mass="43919">MDTGTLSLPLAVRSFSSCLANAVPTALVPQALAEVLIRDANERLNLACAQGIRLEDIYIDDDCLPSWLGMCWDPEDEAPHNVVQRRLLETQHALDLGDLLQREIRIKSERKLREAQSLSLSIEHIVIGTSLLPEWDPARVLSEDLDSLPDSAMDFSDGAQVAQRPVDDLDDDDDDDDDDESGTLSLQEMETESPQESLMETQSNCLRILIADAMMDMQATQCSDVSDDDDDEHEAEAEDISQDTFMQNAYVTTTGFGLDERSYLNVIRGVEIVGGPQQFADVDLEVLLAIDDDDDEYAALPEVELAVDGEAFIRHFGQKEIVNVDIAGVELSCFDAIVEGDGQCSEDTFHETGHGDDDDDEEDITENGDDADEGGIIELGQIGGHGAGVGNDDSESSCSEED</sequence>
<dbReference type="AlphaFoldDB" id="A0A167ZCI8"/>
<protein>
    <submittedName>
        <fullName evidence="2">Uncharacterized protein</fullName>
    </submittedName>
</protein>
<gene>
    <name evidence="2" type="ORF">AAL_06104</name>
</gene>
<evidence type="ECO:0000313" key="2">
    <source>
        <dbReference type="EMBL" id="KZZ92478.1"/>
    </source>
</evidence>
<name>A0A167ZCI8_9HYPO</name>
<feature type="compositionally biased region" description="Acidic residues" evidence="1">
    <location>
        <begin position="392"/>
        <end position="402"/>
    </location>
</feature>
<feature type="region of interest" description="Disordered" evidence="1">
    <location>
        <begin position="151"/>
        <end position="199"/>
    </location>
</feature>
<evidence type="ECO:0000256" key="1">
    <source>
        <dbReference type="SAM" id="MobiDB-lite"/>
    </source>
</evidence>
<dbReference type="EMBL" id="AZGY01000015">
    <property type="protein sequence ID" value="KZZ92478.1"/>
    <property type="molecule type" value="Genomic_DNA"/>
</dbReference>
<keyword evidence="3" id="KW-1185">Reference proteome</keyword>
<comment type="caution">
    <text evidence="2">The sequence shown here is derived from an EMBL/GenBank/DDBJ whole genome shotgun (WGS) entry which is preliminary data.</text>
</comment>
<organism evidence="2 3">
    <name type="scientific">Moelleriella libera RCEF 2490</name>
    <dbReference type="NCBI Taxonomy" id="1081109"/>
    <lineage>
        <taxon>Eukaryota</taxon>
        <taxon>Fungi</taxon>
        <taxon>Dikarya</taxon>
        <taxon>Ascomycota</taxon>
        <taxon>Pezizomycotina</taxon>
        <taxon>Sordariomycetes</taxon>
        <taxon>Hypocreomycetidae</taxon>
        <taxon>Hypocreales</taxon>
        <taxon>Clavicipitaceae</taxon>
        <taxon>Moelleriella</taxon>
    </lineage>
</organism>